<proteinExistence type="predicted"/>
<dbReference type="Pfam" id="PF16982">
    <property type="entry name" value="Flp1_like"/>
    <property type="match status" value="1"/>
</dbReference>
<evidence type="ECO:0000313" key="3">
    <source>
        <dbReference type="EMBL" id="SUA67806.1"/>
    </source>
</evidence>
<sequence>MMMTIVAGSIRKLHKDEDGLGTLEMILIIAILIAVAIIFKDQIKKIVEGLLKKADKKSNDFMDS</sequence>
<keyword evidence="1" id="KW-1133">Transmembrane helix</keyword>
<dbReference type="GeneID" id="93350206"/>
<evidence type="ECO:0000256" key="1">
    <source>
        <dbReference type="SAM" id="Phobius"/>
    </source>
</evidence>
<dbReference type="InterPro" id="IPR031564">
    <property type="entry name" value="Flp1-like"/>
</dbReference>
<dbReference type="RefSeq" id="WP_013369963.1">
    <property type="nucleotide sequence ID" value="NZ_CP010268.1"/>
</dbReference>
<evidence type="ECO:0000259" key="2">
    <source>
        <dbReference type="Pfam" id="PF16982"/>
    </source>
</evidence>
<reference evidence="3 4" key="1">
    <citation type="submission" date="2018-06" db="EMBL/GenBank/DDBJ databases">
        <authorList>
            <consortium name="Pathogen Informatics"/>
            <person name="Doyle S."/>
        </authorList>
    </citation>
    <scope>NUCLEOTIDE SEQUENCE [LARGE SCALE GENOMIC DNA]</scope>
    <source>
        <strain evidence="3 4">NCTC10343</strain>
    </source>
</reference>
<feature type="transmembrane region" description="Helical" evidence="1">
    <location>
        <begin position="20"/>
        <end position="39"/>
    </location>
</feature>
<accession>A0A378XVT2</accession>
<feature type="domain" description="Putative Flagellin Flp1-like" evidence="2">
    <location>
        <begin position="13"/>
        <end position="59"/>
    </location>
</feature>
<dbReference type="Proteomes" id="UP000254400">
    <property type="component" value="Unassembled WGS sequence"/>
</dbReference>
<dbReference type="EMBL" id="UGSC01000001">
    <property type="protein sequence ID" value="SUA67806.1"/>
    <property type="molecule type" value="Genomic_DNA"/>
</dbReference>
<dbReference type="KEGG" id="ppoy:RE92_05375"/>
<protein>
    <recommendedName>
        <fullName evidence="2">Putative Flagellin Flp1-like domain-containing protein</fullName>
    </recommendedName>
</protein>
<evidence type="ECO:0000313" key="4">
    <source>
        <dbReference type="Proteomes" id="UP000254400"/>
    </source>
</evidence>
<gene>
    <name evidence="3" type="ORF">NCTC10343_01415</name>
</gene>
<keyword evidence="1" id="KW-0472">Membrane</keyword>
<keyword evidence="1" id="KW-0812">Transmembrane</keyword>
<name>A0A378XVT2_PAEPO</name>
<dbReference type="AlphaFoldDB" id="A0A378XVT2"/>
<organism evidence="3 4">
    <name type="scientific">Paenibacillus polymyxa</name>
    <name type="common">Bacillus polymyxa</name>
    <dbReference type="NCBI Taxonomy" id="1406"/>
    <lineage>
        <taxon>Bacteria</taxon>
        <taxon>Bacillati</taxon>
        <taxon>Bacillota</taxon>
        <taxon>Bacilli</taxon>
        <taxon>Bacillales</taxon>
        <taxon>Paenibacillaceae</taxon>
        <taxon>Paenibacillus</taxon>
    </lineage>
</organism>